<protein>
    <submittedName>
        <fullName evidence="2">Uncharacterized protein</fullName>
    </submittedName>
</protein>
<name>A0A9P6DGX5_9AGAM</name>
<reference evidence="2" key="1">
    <citation type="journal article" date="2020" name="Nat. Commun.">
        <title>Large-scale genome sequencing of mycorrhizal fungi provides insights into the early evolution of symbiotic traits.</title>
        <authorList>
            <person name="Miyauchi S."/>
            <person name="Kiss E."/>
            <person name="Kuo A."/>
            <person name="Drula E."/>
            <person name="Kohler A."/>
            <person name="Sanchez-Garcia M."/>
            <person name="Morin E."/>
            <person name="Andreopoulos B."/>
            <person name="Barry K.W."/>
            <person name="Bonito G."/>
            <person name="Buee M."/>
            <person name="Carver A."/>
            <person name="Chen C."/>
            <person name="Cichocki N."/>
            <person name="Clum A."/>
            <person name="Culley D."/>
            <person name="Crous P.W."/>
            <person name="Fauchery L."/>
            <person name="Girlanda M."/>
            <person name="Hayes R.D."/>
            <person name="Keri Z."/>
            <person name="LaButti K."/>
            <person name="Lipzen A."/>
            <person name="Lombard V."/>
            <person name="Magnuson J."/>
            <person name="Maillard F."/>
            <person name="Murat C."/>
            <person name="Nolan M."/>
            <person name="Ohm R.A."/>
            <person name="Pangilinan J."/>
            <person name="Pereira M.F."/>
            <person name="Perotto S."/>
            <person name="Peter M."/>
            <person name="Pfister S."/>
            <person name="Riley R."/>
            <person name="Sitrit Y."/>
            <person name="Stielow J.B."/>
            <person name="Szollosi G."/>
            <person name="Zifcakova L."/>
            <person name="Stursova M."/>
            <person name="Spatafora J.W."/>
            <person name="Tedersoo L."/>
            <person name="Vaario L.M."/>
            <person name="Yamada A."/>
            <person name="Yan M."/>
            <person name="Wang P."/>
            <person name="Xu J."/>
            <person name="Bruns T."/>
            <person name="Baldrian P."/>
            <person name="Vilgalys R."/>
            <person name="Dunand C."/>
            <person name="Henrissat B."/>
            <person name="Grigoriev I.V."/>
            <person name="Hibbett D."/>
            <person name="Nagy L.G."/>
            <person name="Martin F.M."/>
        </authorList>
    </citation>
    <scope>NUCLEOTIDE SEQUENCE</scope>
    <source>
        <strain evidence="2">UP504</strain>
    </source>
</reference>
<dbReference type="AlphaFoldDB" id="A0A9P6DGX5"/>
<comment type="caution">
    <text evidence="2">The sequence shown here is derived from an EMBL/GenBank/DDBJ whole genome shotgun (WGS) entry which is preliminary data.</text>
</comment>
<dbReference type="Proteomes" id="UP000886523">
    <property type="component" value="Unassembled WGS sequence"/>
</dbReference>
<gene>
    <name evidence="2" type="ORF">BS47DRAFT_788435</name>
</gene>
<evidence type="ECO:0000256" key="1">
    <source>
        <dbReference type="SAM" id="MobiDB-lite"/>
    </source>
</evidence>
<sequence>MAEPPPPSSSTFNPISSPQQHLRSRGRTSFIDFVQQSNVAGPARFALATSNIPRALEKASPSPAAKPSPTRPPFPSYEPNNAPYTPAYALEPVSLPTTSPSMHSTTIYTPTSPLASECLSSRLSRVRPISFGHPSRPEDQGSLSHPIRLRPSRREFF</sequence>
<accession>A0A9P6DGX5</accession>
<dbReference type="EMBL" id="MU129330">
    <property type="protein sequence ID" value="KAF9503602.1"/>
    <property type="molecule type" value="Genomic_DNA"/>
</dbReference>
<feature type="compositionally biased region" description="Polar residues" evidence="1">
    <location>
        <begin position="9"/>
        <end position="21"/>
    </location>
</feature>
<feature type="region of interest" description="Disordered" evidence="1">
    <location>
        <begin position="56"/>
        <end position="85"/>
    </location>
</feature>
<proteinExistence type="predicted"/>
<feature type="region of interest" description="Disordered" evidence="1">
    <location>
        <begin position="1"/>
        <end position="27"/>
    </location>
</feature>
<evidence type="ECO:0000313" key="2">
    <source>
        <dbReference type="EMBL" id="KAF9503602.1"/>
    </source>
</evidence>
<feature type="region of interest" description="Disordered" evidence="1">
    <location>
        <begin position="129"/>
        <end position="157"/>
    </location>
</feature>
<feature type="compositionally biased region" description="Pro residues" evidence="1">
    <location>
        <begin position="64"/>
        <end position="76"/>
    </location>
</feature>
<organism evidence="2 3">
    <name type="scientific">Hydnum rufescens UP504</name>
    <dbReference type="NCBI Taxonomy" id="1448309"/>
    <lineage>
        <taxon>Eukaryota</taxon>
        <taxon>Fungi</taxon>
        <taxon>Dikarya</taxon>
        <taxon>Basidiomycota</taxon>
        <taxon>Agaricomycotina</taxon>
        <taxon>Agaricomycetes</taxon>
        <taxon>Cantharellales</taxon>
        <taxon>Hydnaceae</taxon>
        <taxon>Hydnum</taxon>
    </lineage>
</organism>
<evidence type="ECO:0000313" key="3">
    <source>
        <dbReference type="Proteomes" id="UP000886523"/>
    </source>
</evidence>
<keyword evidence="3" id="KW-1185">Reference proteome</keyword>